<dbReference type="Pfam" id="PF15749">
    <property type="entry name" value="MRNIP"/>
    <property type="match status" value="1"/>
</dbReference>
<dbReference type="PANTHER" id="PTHR15863:SF2">
    <property type="entry name" value="MRN COMPLEX-INTERACTING PROTEIN"/>
    <property type="match status" value="1"/>
</dbReference>
<dbReference type="EMBL" id="SWLB01000016">
    <property type="protein sequence ID" value="KAF3328387.1"/>
    <property type="molecule type" value="Genomic_DNA"/>
</dbReference>
<dbReference type="Proteomes" id="UP000623129">
    <property type="component" value="Unassembled WGS sequence"/>
</dbReference>
<dbReference type="OrthoDB" id="5960226at2759"/>
<evidence type="ECO:0000259" key="2">
    <source>
        <dbReference type="Pfam" id="PF15749"/>
    </source>
</evidence>
<protein>
    <recommendedName>
        <fullName evidence="2">MRN complex-interacting protein N-terminal domain-containing protein</fullName>
    </recommendedName>
</protein>
<reference evidence="3" key="1">
    <citation type="submission" date="2020-01" db="EMBL/GenBank/DDBJ databases">
        <title>Genome sequence of Kobresia littledalei, the first chromosome-level genome in the family Cyperaceae.</title>
        <authorList>
            <person name="Qu G."/>
        </authorList>
    </citation>
    <scope>NUCLEOTIDE SEQUENCE</scope>
    <source>
        <strain evidence="3">C.B.Clarke</strain>
        <tissue evidence="3">Leaf</tissue>
    </source>
</reference>
<dbReference type="GO" id="GO:0007095">
    <property type="term" value="P:mitotic G2 DNA damage checkpoint signaling"/>
    <property type="evidence" value="ECO:0007669"/>
    <property type="project" value="TreeGrafter"/>
</dbReference>
<dbReference type="AlphaFoldDB" id="A0A833QWM6"/>
<feature type="region of interest" description="Disordered" evidence="1">
    <location>
        <begin position="149"/>
        <end position="171"/>
    </location>
</feature>
<name>A0A833QWM6_9POAL</name>
<evidence type="ECO:0000313" key="4">
    <source>
        <dbReference type="Proteomes" id="UP000623129"/>
    </source>
</evidence>
<comment type="caution">
    <text evidence="3">The sequence shown here is derived from an EMBL/GenBank/DDBJ whole genome shotgun (WGS) entry which is preliminary data.</text>
</comment>
<proteinExistence type="predicted"/>
<sequence>MATMFLALQCSQCSTMQVKQQKKSSNKWVCAVCNLRQSECRVYARGPKARDLRKFVQECNMARMEIGRSDSTDLSLPASDLLGQACQPKKRMDWSEFMDPVEENEHGKNKENELDVEIVTEMSPQKPKYASSRYQRQTYDNKLFHKNASKRKRDLEGNNNQDNSCSSGGKEAKMCMLSNQRSRWSDYLDDINEEEEEIGDETVKGDSYSLTRGAKEEIATEHLVEDEVHPDFIC</sequence>
<dbReference type="GO" id="GO:0005634">
    <property type="term" value="C:nucleus"/>
    <property type="evidence" value="ECO:0007669"/>
    <property type="project" value="TreeGrafter"/>
</dbReference>
<feature type="domain" description="MRN complex-interacting protein N-terminal" evidence="2">
    <location>
        <begin position="8"/>
        <end position="76"/>
    </location>
</feature>
<organism evidence="3 4">
    <name type="scientific">Carex littledalei</name>
    <dbReference type="NCBI Taxonomy" id="544730"/>
    <lineage>
        <taxon>Eukaryota</taxon>
        <taxon>Viridiplantae</taxon>
        <taxon>Streptophyta</taxon>
        <taxon>Embryophyta</taxon>
        <taxon>Tracheophyta</taxon>
        <taxon>Spermatophyta</taxon>
        <taxon>Magnoliopsida</taxon>
        <taxon>Liliopsida</taxon>
        <taxon>Poales</taxon>
        <taxon>Cyperaceae</taxon>
        <taxon>Cyperoideae</taxon>
        <taxon>Cariceae</taxon>
        <taxon>Carex</taxon>
        <taxon>Carex subgen. Euthyceras</taxon>
    </lineage>
</organism>
<accession>A0A833QWM6</accession>
<dbReference type="InterPro" id="IPR032739">
    <property type="entry name" value="MRNIP"/>
</dbReference>
<gene>
    <name evidence="3" type="ORF">FCM35_KLT06993</name>
</gene>
<dbReference type="InterPro" id="IPR049472">
    <property type="entry name" value="MRNIP_N"/>
</dbReference>
<dbReference type="PANTHER" id="PTHR15863">
    <property type="entry name" value="MRN COMPLEX-INTERACTING PROTEIN"/>
    <property type="match status" value="1"/>
</dbReference>
<evidence type="ECO:0000256" key="1">
    <source>
        <dbReference type="SAM" id="MobiDB-lite"/>
    </source>
</evidence>
<keyword evidence="4" id="KW-1185">Reference proteome</keyword>
<dbReference type="GO" id="GO:0003682">
    <property type="term" value="F:chromatin binding"/>
    <property type="evidence" value="ECO:0007669"/>
    <property type="project" value="TreeGrafter"/>
</dbReference>
<evidence type="ECO:0000313" key="3">
    <source>
        <dbReference type="EMBL" id="KAF3328387.1"/>
    </source>
</evidence>
<feature type="compositionally biased region" description="Polar residues" evidence="1">
    <location>
        <begin position="157"/>
        <end position="167"/>
    </location>
</feature>